<keyword evidence="7" id="KW-1185">Reference proteome</keyword>
<dbReference type="KEGG" id="emv:HQR01_11250"/>
<proteinExistence type="predicted"/>
<keyword evidence="1 6" id="KW-0489">Methyltransferase</keyword>
<evidence type="ECO:0000256" key="2">
    <source>
        <dbReference type="ARBA" id="ARBA00022679"/>
    </source>
</evidence>
<feature type="domain" description="Methyltransferase type 11" evidence="5">
    <location>
        <begin position="160"/>
        <end position="202"/>
    </location>
</feature>
<keyword evidence="2 6" id="KW-0808">Transferase</keyword>
<evidence type="ECO:0000313" key="7">
    <source>
        <dbReference type="Proteomes" id="UP000504693"/>
    </source>
</evidence>
<sequence>MHLKTSIVAASLALLASGPLHAEQSPEGTTQAASQTTAIARAVANPARTDADRARDDARHPAEVLAFLGVAPGMTVVENQPGAGWYTRILGPLLRDEGTFLAAQADPELFLDTVPEENRQRFLDFVLGWQRDFTTTNAQLTGPRTGAFLYGVAPDHPAYLPSESVDMVLDIRSIHNLIGAGPERTDLILSEFHRVLKPGGVLGVIDHSEDEASPRTPEESGNLGYVKESVMIDLMQKAGFKLVSRSDILANPRDHRDHEGGVWALPPTFTNGDKDRAKYTAIGESNRMLLKFVKQ</sequence>
<dbReference type="GO" id="GO:0032259">
    <property type="term" value="P:methylation"/>
    <property type="evidence" value="ECO:0007669"/>
    <property type="project" value="UniProtKB-KW"/>
</dbReference>
<dbReference type="InterPro" id="IPR023576">
    <property type="entry name" value="UbiE/COQ5_MeTrFase_CS"/>
</dbReference>
<keyword evidence="4" id="KW-0732">Signal</keyword>
<dbReference type="InterPro" id="IPR029063">
    <property type="entry name" value="SAM-dependent_MTases_sf"/>
</dbReference>
<reference evidence="6 7" key="1">
    <citation type="submission" date="2020-05" db="EMBL/GenBank/DDBJ databases">
        <title>Erythrobacter mangrovi sp. nov., isolated from rhizosphere soil of mangrove plant (Kandelia candel).</title>
        <authorList>
            <person name="Ye Y.H."/>
        </authorList>
    </citation>
    <scope>NUCLEOTIDE SEQUENCE [LARGE SCALE GENOMIC DNA]</scope>
    <source>
        <strain evidence="6 7">EB310</strain>
    </source>
</reference>
<evidence type="ECO:0000256" key="4">
    <source>
        <dbReference type="SAM" id="SignalP"/>
    </source>
</evidence>
<protein>
    <submittedName>
        <fullName evidence="6">Class I SAM-dependent methyltransferase</fullName>
    </submittedName>
</protein>
<dbReference type="SUPFAM" id="SSF53335">
    <property type="entry name" value="S-adenosyl-L-methionine-dependent methyltransferases"/>
    <property type="match status" value="1"/>
</dbReference>
<organism evidence="6 7">
    <name type="scientific">Erythrobacter mangrovi</name>
    <dbReference type="NCBI Taxonomy" id="2739433"/>
    <lineage>
        <taxon>Bacteria</taxon>
        <taxon>Pseudomonadati</taxon>
        <taxon>Pseudomonadota</taxon>
        <taxon>Alphaproteobacteria</taxon>
        <taxon>Sphingomonadales</taxon>
        <taxon>Erythrobacteraceae</taxon>
        <taxon>Erythrobacter/Porphyrobacter group</taxon>
        <taxon>Erythrobacter</taxon>
    </lineage>
</organism>
<dbReference type="InterPro" id="IPR013216">
    <property type="entry name" value="Methyltransf_11"/>
</dbReference>
<evidence type="ECO:0000256" key="1">
    <source>
        <dbReference type="ARBA" id="ARBA00022603"/>
    </source>
</evidence>
<name>A0A7D4BWG7_9SPHN</name>
<evidence type="ECO:0000256" key="3">
    <source>
        <dbReference type="ARBA" id="ARBA00022691"/>
    </source>
</evidence>
<dbReference type="Proteomes" id="UP000504693">
    <property type="component" value="Chromosome"/>
</dbReference>
<dbReference type="AlphaFoldDB" id="A0A7D4BWG7"/>
<evidence type="ECO:0000313" key="6">
    <source>
        <dbReference type="EMBL" id="QKG71887.1"/>
    </source>
</evidence>
<feature type="signal peptide" evidence="4">
    <location>
        <begin position="1"/>
        <end position="22"/>
    </location>
</feature>
<dbReference type="Pfam" id="PF08241">
    <property type="entry name" value="Methyltransf_11"/>
    <property type="match status" value="1"/>
</dbReference>
<dbReference type="InterPro" id="IPR016980">
    <property type="entry name" value="S-AdoMet-dep_MeTrfase_Alr7345"/>
</dbReference>
<dbReference type="GO" id="GO:0008757">
    <property type="term" value="F:S-adenosylmethionine-dependent methyltransferase activity"/>
    <property type="evidence" value="ECO:0007669"/>
    <property type="project" value="InterPro"/>
</dbReference>
<dbReference type="RefSeq" id="WP_173214953.1">
    <property type="nucleotide sequence ID" value="NZ_CP053921.1"/>
</dbReference>
<gene>
    <name evidence="6" type="ORF">HQR01_11250</name>
</gene>
<feature type="chain" id="PRO_5028862796" evidence="4">
    <location>
        <begin position="23"/>
        <end position="295"/>
    </location>
</feature>
<evidence type="ECO:0000259" key="5">
    <source>
        <dbReference type="Pfam" id="PF08241"/>
    </source>
</evidence>
<dbReference type="PROSITE" id="PS01184">
    <property type="entry name" value="UBIE_2"/>
    <property type="match status" value="1"/>
</dbReference>
<keyword evidence="3" id="KW-0949">S-adenosyl-L-methionine</keyword>
<dbReference type="Gene3D" id="3.40.50.150">
    <property type="entry name" value="Vaccinia Virus protein VP39"/>
    <property type="match status" value="1"/>
</dbReference>
<dbReference type="PIRSF" id="PIRSF031679">
    <property type="entry name" value="Mtase_Alr7345_prd"/>
    <property type="match status" value="1"/>
</dbReference>
<accession>A0A7D4BWG7</accession>
<dbReference type="EMBL" id="CP053921">
    <property type="protein sequence ID" value="QKG71887.1"/>
    <property type="molecule type" value="Genomic_DNA"/>
</dbReference>